<dbReference type="OrthoDB" id="3480012at2"/>
<keyword evidence="1" id="KW-0472">Membrane</keyword>
<feature type="transmembrane region" description="Helical" evidence="1">
    <location>
        <begin position="202"/>
        <end position="224"/>
    </location>
</feature>
<dbReference type="Proteomes" id="UP000319103">
    <property type="component" value="Unassembled WGS sequence"/>
</dbReference>
<feature type="transmembrane region" description="Helical" evidence="1">
    <location>
        <begin position="64"/>
        <end position="82"/>
    </location>
</feature>
<dbReference type="RefSeq" id="WP_141631900.1">
    <property type="nucleotide sequence ID" value="NZ_VIGB01000003.1"/>
</dbReference>
<dbReference type="EMBL" id="VIGB01000003">
    <property type="protein sequence ID" value="TQF01165.1"/>
    <property type="molecule type" value="Genomic_DNA"/>
</dbReference>
<keyword evidence="1" id="KW-1133">Transmembrane helix</keyword>
<feature type="transmembrane region" description="Helical" evidence="1">
    <location>
        <begin position="94"/>
        <end position="114"/>
    </location>
</feature>
<name>A0A540VWM7_9ACTN</name>
<gene>
    <name evidence="2" type="ORF">E6W39_01595</name>
</gene>
<proteinExistence type="predicted"/>
<organism evidence="2 3">
    <name type="scientific">Kitasatospora acidiphila</name>
    <dbReference type="NCBI Taxonomy" id="2567942"/>
    <lineage>
        <taxon>Bacteria</taxon>
        <taxon>Bacillati</taxon>
        <taxon>Actinomycetota</taxon>
        <taxon>Actinomycetes</taxon>
        <taxon>Kitasatosporales</taxon>
        <taxon>Streptomycetaceae</taxon>
        <taxon>Kitasatospora</taxon>
    </lineage>
</organism>
<feature type="transmembrane region" description="Helical" evidence="1">
    <location>
        <begin position="135"/>
        <end position="152"/>
    </location>
</feature>
<feature type="transmembrane region" description="Helical" evidence="1">
    <location>
        <begin position="172"/>
        <end position="195"/>
    </location>
</feature>
<protein>
    <submittedName>
        <fullName evidence="2">Uncharacterized protein</fullName>
    </submittedName>
</protein>
<keyword evidence="1" id="KW-0812">Transmembrane</keyword>
<comment type="caution">
    <text evidence="2">The sequence shown here is derived from an EMBL/GenBank/DDBJ whole genome shotgun (WGS) entry which is preliminary data.</text>
</comment>
<sequence>MTVHRGLVRLYPAAFRDRWGPGLEDDARAAGWKGWPSLLAGIADMWLHPAIWPADSRAQRRERVAALGVTATVIAVLLARAATAQGTPLAAVPGGAWVLWPCAALFLLGLGLVAPLPRLSRLAVAALLGRAVRRLTGPALVGVAMVAAVHRYPAVLAGGLWHQLMVASYWGLLLVGAVQACRVVAGLGGGVVVAPGVRRLRLGIGSLTAASVLTGSVALAVGLAHPQTDGLAVAAGGALVLLGRALTATLRDLRETAVG</sequence>
<dbReference type="AlphaFoldDB" id="A0A540VWM7"/>
<evidence type="ECO:0000313" key="3">
    <source>
        <dbReference type="Proteomes" id="UP000319103"/>
    </source>
</evidence>
<accession>A0A540VWM7</accession>
<evidence type="ECO:0000256" key="1">
    <source>
        <dbReference type="SAM" id="Phobius"/>
    </source>
</evidence>
<evidence type="ECO:0000313" key="2">
    <source>
        <dbReference type="EMBL" id="TQF01165.1"/>
    </source>
</evidence>
<keyword evidence="3" id="KW-1185">Reference proteome</keyword>
<reference evidence="2 3" key="1">
    <citation type="submission" date="2019-06" db="EMBL/GenBank/DDBJ databases">
        <title>Description of Kitasatospora acidophila sp. nov. isolated from pine grove soil, and reclassification of Streptomyces novaecaesareae to Kitasatospora novaeceasareae comb. nov.</title>
        <authorList>
            <person name="Kim M.J."/>
        </authorList>
    </citation>
    <scope>NUCLEOTIDE SEQUENCE [LARGE SCALE GENOMIC DNA]</scope>
    <source>
        <strain evidence="2 3">MMS16-CNU292</strain>
    </source>
</reference>